<dbReference type="OrthoDB" id="9816519at2"/>
<name>A9KM72_LACP7</name>
<keyword evidence="6" id="KW-1185">Reference proteome</keyword>
<keyword evidence="3" id="KW-0175">Coiled coil</keyword>
<dbReference type="eggNOG" id="COG0840">
    <property type="taxonomic scope" value="Bacteria"/>
</dbReference>
<gene>
    <name evidence="5" type="ordered locus">Cphy_1035</name>
</gene>
<evidence type="ECO:0000259" key="4">
    <source>
        <dbReference type="PROSITE" id="PS50111"/>
    </source>
</evidence>
<keyword evidence="1 2" id="KW-0807">Transducer</keyword>
<dbReference type="PANTHER" id="PTHR32089:SF112">
    <property type="entry name" value="LYSOZYME-LIKE PROTEIN-RELATED"/>
    <property type="match status" value="1"/>
</dbReference>
<proteinExistence type="predicted"/>
<dbReference type="Pfam" id="PF13682">
    <property type="entry name" value="CZB"/>
    <property type="match status" value="1"/>
</dbReference>
<dbReference type="InterPro" id="IPR004089">
    <property type="entry name" value="MCPsignal_dom"/>
</dbReference>
<evidence type="ECO:0000313" key="5">
    <source>
        <dbReference type="EMBL" id="ABX41415.1"/>
    </source>
</evidence>
<dbReference type="Gene3D" id="1.10.287.950">
    <property type="entry name" value="Methyl-accepting chemotaxis protein"/>
    <property type="match status" value="1"/>
</dbReference>
<protein>
    <submittedName>
        <fullName evidence="5">Methyl-accepting chemotaxis sensory transducer</fullName>
    </submittedName>
</protein>
<evidence type="ECO:0000256" key="3">
    <source>
        <dbReference type="SAM" id="Coils"/>
    </source>
</evidence>
<dbReference type="AlphaFoldDB" id="A9KM72"/>
<dbReference type="EMBL" id="CP000885">
    <property type="protein sequence ID" value="ABX41415.1"/>
    <property type="molecule type" value="Genomic_DNA"/>
</dbReference>
<dbReference type="GO" id="GO:0016020">
    <property type="term" value="C:membrane"/>
    <property type="evidence" value="ECO:0007669"/>
    <property type="project" value="InterPro"/>
</dbReference>
<feature type="domain" description="Methyl-accepting transducer" evidence="4">
    <location>
        <begin position="88"/>
        <end position="316"/>
    </location>
</feature>
<accession>A9KM72</accession>
<evidence type="ECO:0000256" key="1">
    <source>
        <dbReference type="ARBA" id="ARBA00023224"/>
    </source>
</evidence>
<dbReference type="Gene3D" id="1.20.120.30">
    <property type="entry name" value="Aspartate receptor, ligand-binding domain"/>
    <property type="match status" value="1"/>
</dbReference>
<dbReference type="GO" id="GO:0007165">
    <property type="term" value="P:signal transduction"/>
    <property type="evidence" value="ECO:0007669"/>
    <property type="project" value="UniProtKB-KW"/>
</dbReference>
<dbReference type="SUPFAM" id="SSF58104">
    <property type="entry name" value="Methyl-accepting chemotaxis protein (MCP) signaling domain"/>
    <property type="match status" value="1"/>
</dbReference>
<reference evidence="6" key="1">
    <citation type="submission" date="2007-11" db="EMBL/GenBank/DDBJ databases">
        <title>Complete genome sequence of Clostridium phytofermentans ISDg.</title>
        <authorList>
            <person name="Leschine S.B."/>
            <person name="Warnick T.A."/>
            <person name="Blanchard J.L."/>
            <person name="Schnell D.J."/>
            <person name="Petit E.L."/>
            <person name="LaTouf W.G."/>
            <person name="Copeland A."/>
            <person name="Lucas S."/>
            <person name="Lapidus A."/>
            <person name="Barry K."/>
            <person name="Glavina del Rio T."/>
            <person name="Dalin E."/>
            <person name="Tice H."/>
            <person name="Pitluck S."/>
            <person name="Kiss H."/>
            <person name="Brettin T."/>
            <person name="Bruce D."/>
            <person name="Detter J.C."/>
            <person name="Han C."/>
            <person name="Kuske C."/>
            <person name="Schmutz J."/>
            <person name="Larimer F."/>
            <person name="Land M."/>
            <person name="Hauser L."/>
            <person name="Kyrpides N."/>
            <person name="Kim E.A."/>
            <person name="Richardson P."/>
        </authorList>
    </citation>
    <scope>NUCLEOTIDE SEQUENCE [LARGE SCALE GENOMIC DNA]</scope>
    <source>
        <strain evidence="6">ATCC 700394 / DSM 18823 / ISDg</strain>
    </source>
</reference>
<feature type="coiled-coil region" evidence="3">
    <location>
        <begin position="123"/>
        <end position="153"/>
    </location>
</feature>
<dbReference type="Pfam" id="PF00015">
    <property type="entry name" value="MCPsignal"/>
    <property type="match status" value="1"/>
</dbReference>
<dbReference type="PANTHER" id="PTHR32089">
    <property type="entry name" value="METHYL-ACCEPTING CHEMOTAXIS PROTEIN MCPB"/>
    <property type="match status" value="1"/>
</dbReference>
<dbReference type="Proteomes" id="UP000000370">
    <property type="component" value="Chromosome"/>
</dbReference>
<evidence type="ECO:0000256" key="2">
    <source>
        <dbReference type="PROSITE-ProRule" id="PRU00284"/>
    </source>
</evidence>
<sequence length="489" mass="54274">MRLRRRGSCAEMDGILQYVEDAMAGKDCGCCPSSNHVIHSRVIKDFNTLIENEKRMSKAAKEVLDIASSISSFDVGMSYISTKLMDFATEMSSVSESNLAIVEETTATMNQVNETIDYTAGTLEKLSNESEILASKNNNSKELLEDVTALKENVILDTKIMNDKIEQLVVLATEVGKIVESVQTIANQTNLLALNAAIEAARAGEQGKGFSVVAEEVRKLADDTKHNLEGMRAFVDDIHNASREGKESMDRAMESTSQMSDKIDMVSETIGENIEMLQGVVSSVGDIHNSMQGIKLAANEISSAMETSSSDAQRLTEMTQEVSKDAQESVKYSKSISEIDDRLSHEIREMFEGLSTGNQAVTNEELQLVIEKAVKAHSEWMVNLKNIVDNMKIAPIQTNSHKCAFGHFYHALVIDHEAIEKEWKEIDGFHDQFHRMGDKVIKAVKAQDRKMANDLYNEASVVSTQILGLLQKVHQKIEQLNKQGIKIFD</sequence>
<dbReference type="RefSeq" id="WP_012199061.1">
    <property type="nucleotide sequence ID" value="NC_010001.1"/>
</dbReference>
<dbReference type="HOGENOM" id="CLU_556331_0_0_9"/>
<evidence type="ECO:0000313" key="6">
    <source>
        <dbReference type="Proteomes" id="UP000000370"/>
    </source>
</evidence>
<organism evidence="5 6">
    <name type="scientific">Lachnoclostridium phytofermentans (strain ATCC 700394 / DSM 18823 / ISDg)</name>
    <name type="common">Clostridium phytofermentans</name>
    <dbReference type="NCBI Taxonomy" id="357809"/>
    <lineage>
        <taxon>Bacteria</taxon>
        <taxon>Bacillati</taxon>
        <taxon>Bacillota</taxon>
        <taxon>Clostridia</taxon>
        <taxon>Lachnospirales</taxon>
        <taxon>Lachnospiraceae</taxon>
    </lineage>
</organism>
<dbReference type="STRING" id="357809.Cphy_1035"/>
<dbReference type="InterPro" id="IPR025991">
    <property type="entry name" value="Chemoreceptor_zinc-bind_dom"/>
</dbReference>
<dbReference type="PROSITE" id="PS50111">
    <property type="entry name" value="CHEMOTAXIS_TRANSDUC_2"/>
    <property type="match status" value="1"/>
</dbReference>
<dbReference type="KEGG" id="cpy:Cphy_1035"/>
<dbReference type="SMART" id="SM00283">
    <property type="entry name" value="MA"/>
    <property type="match status" value="1"/>
</dbReference>